<dbReference type="Proteomes" id="UP000319897">
    <property type="component" value="Unassembled WGS sequence"/>
</dbReference>
<dbReference type="SUPFAM" id="SSF47413">
    <property type="entry name" value="lambda repressor-like DNA-binding domains"/>
    <property type="match status" value="1"/>
</dbReference>
<dbReference type="InterPro" id="IPR011051">
    <property type="entry name" value="RmlC_Cupin_sf"/>
</dbReference>
<accession>A0A501XT22</accession>
<dbReference type="Pfam" id="PF07883">
    <property type="entry name" value="Cupin_2"/>
    <property type="match status" value="1"/>
</dbReference>
<dbReference type="Gene3D" id="1.10.260.40">
    <property type="entry name" value="lambda repressor-like DNA-binding domains"/>
    <property type="match status" value="1"/>
</dbReference>
<evidence type="ECO:0000313" key="4">
    <source>
        <dbReference type="EMBL" id="TPE63730.1"/>
    </source>
</evidence>
<dbReference type="InterPro" id="IPR050807">
    <property type="entry name" value="TransReg_Diox_bact_type"/>
</dbReference>
<dbReference type="OrthoDB" id="9805356at2"/>
<dbReference type="GO" id="GO:0003677">
    <property type="term" value="F:DNA binding"/>
    <property type="evidence" value="ECO:0007669"/>
    <property type="project" value="UniProtKB-KW"/>
</dbReference>
<dbReference type="Pfam" id="PF12844">
    <property type="entry name" value="HTH_19"/>
    <property type="match status" value="1"/>
</dbReference>
<feature type="compositionally biased region" description="Low complexity" evidence="2">
    <location>
        <begin position="18"/>
        <end position="32"/>
    </location>
</feature>
<dbReference type="InterPro" id="IPR001387">
    <property type="entry name" value="Cro/C1-type_HTH"/>
</dbReference>
<dbReference type="RefSeq" id="WP_140926774.1">
    <property type="nucleotide sequence ID" value="NZ_VFSU01000011.1"/>
</dbReference>
<keyword evidence="5" id="KW-1185">Reference proteome</keyword>
<evidence type="ECO:0000259" key="3">
    <source>
        <dbReference type="PROSITE" id="PS50943"/>
    </source>
</evidence>
<dbReference type="InterPro" id="IPR013096">
    <property type="entry name" value="Cupin_2"/>
</dbReference>
<reference evidence="4 5" key="1">
    <citation type="submission" date="2019-06" db="EMBL/GenBank/DDBJ databases">
        <authorList>
            <person name="Lee I."/>
            <person name="Jang G.I."/>
            <person name="Hwang C.Y."/>
        </authorList>
    </citation>
    <scope>NUCLEOTIDE SEQUENCE [LARGE SCALE GENOMIC DNA]</scope>
    <source>
        <strain evidence="4 5">PAMC 28131</strain>
    </source>
</reference>
<dbReference type="CDD" id="cd00093">
    <property type="entry name" value="HTH_XRE"/>
    <property type="match status" value="1"/>
</dbReference>
<dbReference type="PANTHER" id="PTHR46797">
    <property type="entry name" value="HTH-TYPE TRANSCRIPTIONAL REGULATOR"/>
    <property type="match status" value="1"/>
</dbReference>
<feature type="region of interest" description="Disordered" evidence="2">
    <location>
        <begin position="1"/>
        <end position="32"/>
    </location>
</feature>
<evidence type="ECO:0000256" key="2">
    <source>
        <dbReference type="SAM" id="MobiDB-lite"/>
    </source>
</evidence>
<dbReference type="PROSITE" id="PS50943">
    <property type="entry name" value="HTH_CROC1"/>
    <property type="match status" value="1"/>
</dbReference>
<dbReference type="SUPFAM" id="SSF51182">
    <property type="entry name" value="RmlC-like cupins"/>
    <property type="match status" value="1"/>
</dbReference>
<proteinExistence type="predicted"/>
<dbReference type="GO" id="GO:0005829">
    <property type="term" value="C:cytosol"/>
    <property type="evidence" value="ECO:0007669"/>
    <property type="project" value="TreeGrafter"/>
</dbReference>
<name>A0A501XT22_9SPHN</name>
<sequence length="240" mass="26693">MVKASVAKLNPSAGKPQPRTAAAPPAASASSRPTLGSLLRALRVRNQWTLKDMSERTGIPVSTLSKIEHDRLTLTYDRLLQLSERLNMRLSDLFAEPESMGEPDRVTARRSIGLLESALQVSTANYDYYYLFPELRQKRMIPIITHVRARTLAEFGDLVRHSGEEWIYVVSGRIRVHSEFYETITLETGQSVYLDSNMGHAYVLAEGCDEAVVIGACASGEPDQMQHMLEHHSPVSADPA</sequence>
<dbReference type="SMART" id="SM00530">
    <property type="entry name" value="HTH_XRE"/>
    <property type="match status" value="1"/>
</dbReference>
<evidence type="ECO:0000256" key="1">
    <source>
        <dbReference type="ARBA" id="ARBA00023125"/>
    </source>
</evidence>
<organism evidence="4 5">
    <name type="scientific">Sandaracinobacter neustonicus</name>
    <dbReference type="NCBI Taxonomy" id="1715348"/>
    <lineage>
        <taxon>Bacteria</taxon>
        <taxon>Pseudomonadati</taxon>
        <taxon>Pseudomonadota</taxon>
        <taxon>Alphaproteobacteria</taxon>
        <taxon>Sphingomonadales</taxon>
        <taxon>Sphingosinicellaceae</taxon>
        <taxon>Sandaracinobacter</taxon>
    </lineage>
</organism>
<dbReference type="AlphaFoldDB" id="A0A501XT22"/>
<dbReference type="InterPro" id="IPR010982">
    <property type="entry name" value="Lambda_DNA-bd_dom_sf"/>
</dbReference>
<keyword evidence="1" id="KW-0238">DNA-binding</keyword>
<protein>
    <submittedName>
        <fullName evidence="4">Helix-turn-helix domain-containing protein</fullName>
    </submittedName>
</protein>
<dbReference type="Gene3D" id="2.60.120.10">
    <property type="entry name" value="Jelly Rolls"/>
    <property type="match status" value="1"/>
</dbReference>
<dbReference type="PANTHER" id="PTHR46797:SF20">
    <property type="entry name" value="BLR4304 PROTEIN"/>
    <property type="match status" value="1"/>
</dbReference>
<dbReference type="GO" id="GO:0003700">
    <property type="term" value="F:DNA-binding transcription factor activity"/>
    <property type="evidence" value="ECO:0007669"/>
    <property type="project" value="TreeGrafter"/>
</dbReference>
<dbReference type="EMBL" id="VFSU01000011">
    <property type="protein sequence ID" value="TPE63730.1"/>
    <property type="molecule type" value="Genomic_DNA"/>
</dbReference>
<comment type="caution">
    <text evidence="4">The sequence shown here is derived from an EMBL/GenBank/DDBJ whole genome shotgun (WGS) entry which is preliminary data.</text>
</comment>
<dbReference type="InterPro" id="IPR014710">
    <property type="entry name" value="RmlC-like_jellyroll"/>
</dbReference>
<feature type="domain" description="HTH cro/C1-type" evidence="3">
    <location>
        <begin position="39"/>
        <end position="93"/>
    </location>
</feature>
<gene>
    <name evidence="4" type="ORF">FJQ54_02430</name>
</gene>
<dbReference type="CDD" id="cd02209">
    <property type="entry name" value="cupin_XRE_C"/>
    <property type="match status" value="1"/>
</dbReference>
<evidence type="ECO:0000313" key="5">
    <source>
        <dbReference type="Proteomes" id="UP000319897"/>
    </source>
</evidence>